<dbReference type="AlphaFoldDB" id="A0A165PRH9"/>
<evidence type="ECO:0000313" key="4">
    <source>
        <dbReference type="Proteomes" id="UP000076727"/>
    </source>
</evidence>
<keyword evidence="1" id="KW-1133">Transmembrane helix</keyword>
<gene>
    <name evidence="3" type="ORF">DAEQUDRAFT_727637</name>
</gene>
<feature type="transmembrane region" description="Helical" evidence="1">
    <location>
        <begin position="12"/>
        <end position="37"/>
    </location>
</feature>
<dbReference type="Pfam" id="PF20152">
    <property type="entry name" value="DUF6534"/>
    <property type="match status" value="1"/>
</dbReference>
<keyword evidence="1" id="KW-0812">Transmembrane</keyword>
<evidence type="ECO:0000259" key="2">
    <source>
        <dbReference type="Pfam" id="PF20152"/>
    </source>
</evidence>
<feature type="transmembrane region" description="Helical" evidence="1">
    <location>
        <begin position="120"/>
        <end position="140"/>
    </location>
</feature>
<feature type="transmembrane region" description="Helical" evidence="1">
    <location>
        <begin position="160"/>
        <end position="182"/>
    </location>
</feature>
<dbReference type="PANTHER" id="PTHR40465">
    <property type="entry name" value="CHROMOSOME 1, WHOLE GENOME SHOTGUN SEQUENCE"/>
    <property type="match status" value="1"/>
</dbReference>
<feature type="transmembrane region" description="Helical" evidence="1">
    <location>
        <begin position="202"/>
        <end position="222"/>
    </location>
</feature>
<keyword evidence="4" id="KW-1185">Reference proteome</keyword>
<feature type="transmembrane region" description="Helical" evidence="1">
    <location>
        <begin position="92"/>
        <end position="113"/>
    </location>
</feature>
<keyword evidence="1" id="KW-0472">Membrane</keyword>
<protein>
    <recommendedName>
        <fullName evidence="2">DUF6534 domain-containing protein</fullName>
    </recommendedName>
</protein>
<proteinExistence type="predicted"/>
<sequence>MGPAASLDNLLGATFIGIILSTVIYGITCLQVYLYYTQYCRNDGRAVKLFVAFLMTLDTFHVALLATVYYYYTVTHFGDFVTLQADTWSLSAQVTVGGFLSCLVQFFFAYRLYNFSGKQLWLPTSICIISLGQLGTSTAYTAVGWTNRFFNESQKATPYVTAGLVCDIACDSLIAASMIYFLRKKRTMFHKTQMALDLMITYTLNTCLLTTVFTVICFITWYTETDTLIYSIFYFILVRLYSCSLVSTLNTRDNIKTVLTSDTHELFNLPTATAVAPGSEEGSPGGVNQSKGWAIHRSVTVDISADSITDTPGTEFKDLEGGKAVRLP</sequence>
<reference evidence="3 4" key="1">
    <citation type="journal article" date="2016" name="Mol. Biol. Evol.">
        <title>Comparative Genomics of Early-Diverging Mushroom-Forming Fungi Provides Insights into the Origins of Lignocellulose Decay Capabilities.</title>
        <authorList>
            <person name="Nagy L.G."/>
            <person name="Riley R."/>
            <person name="Tritt A."/>
            <person name="Adam C."/>
            <person name="Daum C."/>
            <person name="Floudas D."/>
            <person name="Sun H."/>
            <person name="Yadav J.S."/>
            <person name="Pangilinan J."/>
            <person name="Larsson K.H."/>
            <person name="Matsuura K."/>
            <person name="Barry K."/>
            <person name="Labutti K."/>
            <person name="Kuo R."/>
            <person name="Ohm R.A."/>
            <person name="Bhattacharya S.S."/>
            <person name="Shirouzu T."/>
            <person name="Yoshinaga Y."/>
            <person name="Martin F.M."/>
            <person name="Grigoriev I.V."/>
            <person name="Hibbett D.S."/>
        </authorList>
    </citation>
    <scope>NUCLEOTIDE SEQUENCE [LARGE SCALE GENOMIC DNA]</scope>
    <source>
        <strain evidence="3 4">L-15889</strain>
    </source>
</reference>
<feature type="transmembrane region" description="Helical" evidence="1">
    <location>
        <begin position="228"/>
        <end position="249"/>
    </location>
</feature>
<name>A0A165PRH9_9APHY</name>
<dbReference type="Proteomes" id="UP000076727">
    <property type="component" value="Unassembled WGS sequence"/>
</dbReference>
<accession>A0A165PRH9</accession>
<evidence type="ECO:0000313" key="3">
    <source>
        <dbReference type="EMBL" id="KZT68544.1"/>
    </source>
</evidence>
<feature type="domain" description="DUF6534" evidence="2">
    <location>
        <begin position="168"/>
        <end position="253"/>
    </location>
</feature>
<evidence type="ECO:0000256" key="1">
    <source>
        <dbReference type="SAM" id="Phobius"/>
    </source>
</evidence>
<organism evidence="3 4">
    <name type="scientific">Daedalea quercina L-15889</name>
    <dbReference type="NCBI Taxonomy" id="1314783"/>
    <lineage>
        <taxon>Eukaryota</taxon>
        <taxon>Fungi</taxon>
        <taxon>Dikarya</taxon>
        <taxon>Basidiomycota</taxon>
        <taxon>Agaricomycotina</taxon>
        <taxon>Agaricomycetes</taxon>
        <taxon>Polyporales</taxon>
        <taxon>Fomitopsis</taxon>
    </lineage>
</organism>
<dbReference type="EMBL" id="KV429065">
    <property type="protein sequence ID" value="KZT68544.1"/>
    <property type="molecule type" value="Genomic_DNA"/>
</dbReference>
<dbReference type="InterPro" id="IPR045339">
    <property type="entry name" value="DUF6534"/>
</dbReference>
<dbReference type="STRING" id="1314783.A0A165PRH9"/>
<dbReference type="PANTHER" id="PTHR40465:SF1">
    <property type="entry name" value="DUF6534 DOMAIN-CONTAINING PROTEIN"/>
    <property type="match status" value="1"/>
</dbReference>
<feature type="transmembrane region" description="Helical" evidence="1">
    <location>
        <begin position="49"/>
        <end position="72"/>
    </location>
</feature>
<dbReference type="OrthoDB" id="2790010at2759"/>